<keyword evidence="2 5" id="KW-0812">Transmembrane</keyword>
<feature type="transmembrane region" description="Helical" evidence="5">
    <location>
        <begin position="131"/>
        <end position="150"/>
    </location>
</feature>
<evidence type="ECO:0000256" key="1">
    <source>
        <dbReference type="ARBA" id="ARBA00004141"/>
    </source>
</evidence>
<dbReference type="EMBL" id="JACOPR010000001">
    <property type="protein sequence ID" value="MBC5729422.1"/>
    <property type="molecule type" value="Genomic_DNA"/>
</dbReference>
<keyword evidence="7" id="KW-1185">Reference proteome</keyword>
<dbReference type="SUPFAM" id="SSF144091">
    <property type="entry name" value="Rhomboid-like"/>
    <property type="match status" value="1"/>
</dbReference>
<evidence type="ECO:0000313" key="6">
    <source>
        <dbReference type="EMBL" id="MBC5729422.1"/>
    </source>
</evidence>
<keyword evidence="6" id="KW-0378">Hydrolase</keyword>
<feature type="transmembrane region" description="Helical" evidence="5">
    <location>
        <begin position="105"/>
        <end position="125"/>
    </location>
</feature>
<comment type="subcellular location">
    <subcellularLocation>
        <location evidence="1">Membrane</location>
        <topology evidence="1">Multi-pass membrane protein</topology>
    </subcellularLocation>
</comment>
<dbReference type="GO" id="GO:0008233">
    <property type="term" value="F:peptidase activity"/>
    <property type="evidence" value="ECO:0007669"/>
    <property type="project" value="UniProtKB-KW"/>
</dbReference>
<evidence type="ECO:0000256" key="4">
    <source>
        <dbReference type="ARBA" id="ARBA00023136"/>
    </source>
</evidence>
<name>A0ABR7HPQ3_9FIRM</name>
<feature type="transmembrane region" description="Helical" evidence="5">
    <location>
        <begin position="77"/>
        <end position="93"/>
    </location>
</feature>
<feature type="transmembrane region" description="Helical" evidence="5">
    <location>
        <begin position="190"/>
        <end position="211"/>
    </location>
</feature>
<evidence type="ECO:0000256" key="3">
    <source>
        <dbReference type="ARBA" id="ARBA00022989"/>
    </source>
</evidence>
<feature type="transmembrane region" description="Helical" evidence="5">
    <location>
        <begin position="157"/>
        <end position="178"/>
    </location>
</feature>
<dbReference type="Proteomes" id="UP000660021">
    <property type="component" value="Unassembled WGS sequence"/>
</dbReference>
<gene>
    <name evidence="6" type="ORF">H8S34_01050</name>
</gene>
<keyword evidence="6" id="KW-0645">Protease</keyword>
<accession>A0ABR7HPQ3</accession>
<comment type="caution">
    <text evidence="6">The sequence shown here is derived from an EMBL/GenBank/DDBJ whole genome shotgun (WGS) entry which is preliminary data.</text>
</comment>
<dbReference type="Gene3D" id="1.20.1540.10">
    <property type="entry name" value="Rhomboid-like"/>
    <property type="match status" value="1"/>
</dbReference>
<dbReference type="GO" id="GO:0006508">
    <property type="term" value="P:proteolysis"/>
    <property type="evidence" value="ECO:0007669"/>
    <property type="project" value="UniProtKB-KW"/>
</dbReference>
<evidence type="ECO:0000256" key="2">
    <source>
        <dbReference type="ARBA" id="ARBA00022692"/>
    </source>
</evidence>
<sequence length="292" mass="33955">MRSIDTWLDRFCYKHPRFGIPHLINYIIFGNVIVYVLDMFSSGMASALLGLDFGAAILNLQLWRLVTFVFVPEASRPIWFVVAMFFYYFLGNTMEESWGSAKFTLFYLCGAVLTFLASIVTYFWTGGTMGYMVSLGSVHETLFLAFATLYPDAQIRVYFILPVKAKWLAGFYVFLQVWNIVSMNRVFLPILLPVLLPMLIAAWVNYAIFFWSDISRLFRRANARRRHQASAQTVNFKKATQQAQQKKEYIHKCAVCGKTDTDYPDLEFRYCSKCNGYYCYCKEHINNHVHIQ</sequence>
<keyword evidence="4 5" id="KW-0472">Membrane</keyword>
<proteinExistence type="predicted"/>
<organism evidence="6 7">
    <name type="scientific">Pseudoflavonifractor hominis</name>
    <dbReference type="NCBI Taxonomy" id="2763059"/>
    <lineage>
        <taxon>Bacteria</taxon>
        <taxon>Bacillati</taxon>
        <taxon>Bacillota</taxon>
        <taxon>Clostridia</taxon>
        <taxon>Eubacteriales</taxon>
        <taxon>Oscillospiraceae</taxon>
        <taxon>Pseudoflavonifractor</taxon>
    </lineage>
</organism>
<reference evidence="6 7" key="1">
    <citation type="submission" date="2020-08" db="EMBL/GenBank/DDBJ databases">
        <title>Genome public.</title>
        <authorList>
            <person name="Liu C."/>
            <person name="Sun Q."/>
        </authorList>
    </citation>
    <scope>NUCLEOTIDE SEQUENCE [LARGE SCALE GENOMIC DNA]</scope>
    <source>
        <strain evidence="6 7">New-38</strain>
    </source>
</reference>
<evidence type="ECO:0000256" key="5">
    <source>
        <dbReference type="SAM" id="Phobius"/>
    </source>
</evidence>
<protein>
    <submittedName>
        <fullName evidence="6">Rhomboid family intramembrane serine protease</fullName>
    </submittedName>
</protein>
<dbReference type="RefSeq" id="WP_186962810.1">
    <property type="nucleotide sequence ID" value="NZ_JACOPR010000001.1"/>
</dbReference>
<keyword evidence="3 5" id="KW-1133">Transmembrane helix</keyword>
<dbReference type="InterPro" id="IPR035952">
    <property type="entry name" value="Rhomboid-like_sf"/>
</dbReference>
<evidence type="ECO:0000313" key="7">
    <source>
        <dbReference type="Proteomes" id="UP000660021"/>
    </source>
</evidence>